<organism evidence="2 3">
    <name type="scientific">Stylosanthes scabra</name>
    <dbReference type="NCBI Taxonomy" id="79078"/>
    <lineage>
        <taxon>Eukaryota</taxon>
        <taxon>Viridiplantae</taxon>
        <taxon>Streptophyta</taxon>
        <taxon>Embryophyta</taxon>
        <taxon>Tracheophyta</taxon>
        <taxon>Spermatophyta</taxon>
        <taxon>Magnoliopsida</taxon>
        <taxon>eudicotyledons</taxon>
        <taxon>Gunneridae</taxon>
        <taxon>Pentapetalae</taxon>
        <taxon>rosids</taxon>
        <taxon>fabids</taxon>
        <taxon>Fabales</taxon>
        <taxon>Fabaceae</taxon>
        <taxon>Papilionoideae</taxon>
        <taxon>50 kb inversion clade</taxon>
        <taxon>dalbergioids sensu lato</taxon>
        <taxon>Dalbergieae</taxon>
        <taxon>Pterocarpus clade</taxon>
        <taxon>Stylosanthes</taxon>
    </lineage>
</organism>
<evidence type="ECO:0000313" key="2">
    <source>
        <dbReference type="EMBL" id="MED6203061.1"/>
    </source>
</evidence>
<accession>A0ABU6XZV5</accession>
<sequence length="126" mass="13780">MAKKSKKIAPIDCIPKHSQQPRSSPSKRRTDFSVFITTSSSASSQFSNRGSSPGSSSGEERFLSFITSILREKKKSGKKFLEGTMIRCSNYQEVTAVCSSESFDVQAMEDDSALQDEGLGPSSNNR</sequence>
<name>A0ABU6XZV5_9FABA</name>
<comment type="caution">
    <text evidence="2">The sequence shown here is derived from an EMBL/GenBank/DDBJ whole genome shotgun (WGS) entry which is preliminary data.</text>
</comment>
<gene>
    <name evidence="2" type="ORF">PIB30_111872</name>
</gene>
<feature type="compositionally biased region" description="Low complexity" evidence="1">
    <location>
        <begin position="39"/>
        <end position="57"/>
    </location>
</feature>
<protein>
    <submittedName>
        <fullName evidence="2">Uncharacterized protein</fullName>
    </submittedName>
</protein>
<evidence type="ECO:0000313" key="3">
    <source>
        <dbReference type="Proteomes" id="UP001341840"/>
    </source>
</evidence>
<feature type="region of interest" description="Disordered" evidence="1">
    <location>
        <begin position="1"/>
        <end position="60"/>
    </location>
</feature>
<dbReference type="EMBL" id="JASCZI010218914">
    <property type="protein sequence ID" value="MED6203061.1"/>
    <property type="molecule type" value="Genomic_DNA"/>
</dbReference>
<dbReference type="Proteomes" id="UP001341840">
    <property type="component" value="Unassembled WGS sequence"/>
</dbReference>
<reference evidence="2 3" key="1">
    <citation type="journal article" date="2023" name="Plants (Basel)">
        <title>Bridging the Gap: Combining Genomics and Transcriptomics Approaches to Understand Stylosanthes scabra, an Orphan Legume from the Brazilian Caatinga.</title>
        <authorList>
            <person name="Ferreira-Neto J.R.C."/>
            <person name="da Silva M.D."/>
            <person name="Binneck E."/>
            <person name="de Melo N.F."/>
            <person name="da Silva R.H."/>
            <person name="de Melo A.L.T.M."/>
            <person name="Pandolfi V."/>
            <person name="Bustamante F.O."/>
            <person name="Brasileiro-Vidal A.C."/>
            <person name="Benko-Iseppon A.M."/>
        </authorList>
    </citation>
    <scope>NUCLEOTIDE SEQUENCE [LARGE SCALE GENOMIC DNA]</scope>
    <source>
        <tissue evidence="2">Leaves</tissue>
    </source>
</reference>
<keyword evidence="3" id="KW-1185">Reference proteome</keyword>
<proteinExistence type="predicted"/>
<evidence type="ECO:0000256" key="1">
    <source>
        <dbReference type="SAM" id="MobiDB-lite"/>
    </source>
</evidence>
<feature type="non-terminal residue" evidence="2">
    <location>
        <position position="126"/>
    </location>
</feature>